<dbReference type="InterPro" id="IPR039361">
    <property type="entry name" value="Cyclin"/>
</dbReference>
<keyword evidence="8" id="KW-1185">Reference proteome</keyword>
<dbReference type="KEGG" id="hazt:108665027"/>
<dbReference type="Pfam" id="PF02984">
    <property type="entry name" value="Cyclin_C"/>
    <property type="match status" value="1"/>
</dbReference>
<dbReference type="InterPro" id="IPR046965">
    <property type="entry name" value="Cyclin_A/B-like"/>
</dbReference>
<evidence type="ECO:0000256" key="4">
    <source>
        <dbReference type="RuleBase" id="RU000383"/>
    </source>
</evidence>
<evidence type="ECO:0000313" key="8">
    <source>
        <dbReference type="Proteomes" id="UP000694843"/>
    </source>
</evidence>
<dbReference type="InterPro" id="IPR004367">
    <property type="entry name" value="Cyclin_C-dom"/>
</dbReference>
<dbReference type="InterPro" id="IPR036915">
    <property type="entry name" value="Cyclin-like_sf"/>
</dbReference>
<dbReference type="InterPro" id="IPR013763">
    <property type="entry name" value="Cyclin-like_dom"/>
</dbReference>
<feature type="compositionally biased region" description="Polar residues" evidence="5">
    <location>
        <begin position="116"/>
        <end position="126"/>
    </location>
</feature>
<dbReference type="PANTHER" id="PTHR10177">
    <property type="entry name" value="CYCLINS"/>
    <property type="match status" value="1"/>
</dbReference>
<dbReference type="GO" id="GO:0044772">
    <property type="term" value="P:mitotic cell cycle phase transition"/>
    <property type="evidence" value="ECO:0007669"/>
    <property type="project" value="InterPro"/>
</dbReference>
<dbReference type="Pfam" id="PF00134">
    <property type="entry name" value="Cyclin_N"/>
    <property type="match status" value="1"/>
</dbReference>
<feature type="region of interest" description="Disordered" evidence="5">
    <location>
        <begin position="94"/>
        <end position="128"/>
    </location>
</feature>
<dbReference type="SUPFAM" id="SSF47954">
    <property type="entry name" value="Cyclin-like"/>
    <property type="match status" value="2"/>
</dbReference>
<comment type="similarity">
    <text evidence="4">Belongs to the cyclin family.</text>
</comment>
<name>A0A8B7N070_HYAAZ</name>
<dbReference type="OMA" id="MREESMW"/>
<evidence type="ECO:0000313" key="9">
    <source>
        <dbReference type="RefSeq" id="XP_018007232.1"/>
    </source>
</evidence>
<dbReference type="AlphaFoldDB" id="A0A8B7N070"/>
<proteinExistence type="inferred from homology"/>
<dbReference type="FunFam" id="1.10.472.10:FF:000001">
    <property type="entry name" value="G2/mitotic-specific cyclin"/>
    <property type="match status" value="1"/>
</dbReference>
<evidence type="ECO:0000256" key="1">
    <source>
        <dbReference type="ARBA" id="ARBA00022618"/>
    </source>
</evidence>
<evidence type="ECO:0000256" key="2">
    <source>
        <dbReference type="ARBA" id="ARBA00023127"/>
    </source>
</evidence>
<protein>
    <submittedName>
        <fullName evidence="9">G2/mitotic-specific cyclin-A</fullName>
    </submittedName>
</protein>
<dbReference type="GO" id="GO:0016538">
    <property type="term" value="F:cyclin-dependent protein serine/threonine kinase regulator activity"/>
    <property type="evidence" value="ECO:0007669"/>
    <property type="project" value="InterPro"/>
</dbReference>
<feature type="domain" description="Cyclin-like" evidence="6">
    <location>
        <begin position="345"/>
        <end position="427"/>
    </location>
</feature>
<evidence type="ECO:0000259" key="7">
    <source>
        <dbReference type="SMART" id="SM01332"/>
    </source>
</evidence>
<feature type="region of interest" description="Disordered" evidence="5">
    <location>
        <begin position="44"/>
        <end position="74"/>
    </location>
</feature>
<feature type="compositionally biased region" description="Low complexity" evidence="5">
    <location>
        <begin position="94"/>
        <end position="115"/>
    </location>
</feature>
<evidence type="ECO:0000256" key="3">
    <source>
        <dbReference type="ARBA" id="ARBA00023306"/>
    </source>
</evidence>
<dbReference type="Proteomes" id="UP000694843">
    <property type="component" value="Unplaced"/>
</dbReference>
<dbReference type="PROSITE" id="PS00292">
    <property type="entry name" value="CYCLINS"/>
    <property type="match status" value="1"/>
</dbReference>
<keyword evidence="1" id="KW-0132">Cell division</keyword>
<dbReference type="OrthoDB" id="5590282at2759"/>
<dbReference type="SMART" id="SM00385">
    <property type="entry name" value="CYCLIN"/>
    <property type="match status" value="2"/>
</dbReference>
<keyword evidence="2 4" id="KW-0195">Cyclin</keyword>
<organism evidence="8 9">
    <name type="scientific">Hyalella azteca</name>
    <name type="common">Amphipod</name>
    <dbReference type="NCBI Taxonomy" id="294128"/>
    <lineage>
        <taxon>Eukaryota</taxon>
        <taxon>Metazoa</taxon>
        <taxon>Ecdysozoa</taxon>
        <taxon>Arthropoda</taxon>
        <taxon>Crustacea</taxon>
        <taxon>Multicrustacea</taxon>
        <taxon>Malacostraca</taxon>
        <taxon>Eumalacostraca</taxon>
        <taxon>Peracarida</taxon>
        <taxon>Amphipoda</taxon>
        <taxon>Senticaudata</taxon>
        <taxon>Talitrida</taxon>
        <taxon>Talitroidea</taxon>
        <taxon>Hyalellidae</taxon>
        <taxon>Hyalella</taxon>
    </lineage>
</organism>
<sequence>MAESIRIYEDQENRVPGVALRAKRDGLRATNNQRTAFAVLSTSQNSVNLRRQPSRTVKQTSSDADSLKCSQDENSYARTKSLTSTASSLSLSVYSDNSADNSKSSTNTSSSSLTSVAPNNVRSKTATEAVDRSSLHYAAAKLGEQLQSSLSALPRARPLIDSSVSVTEELMELSAADEDSATNMSVATPSRPQEELLSMREESMWDMSEYAADIYLYLREAEKIHRPRTNYMEKQTDITVSMRWILVDWMVEVAEEYNLSTETLYLAVSYIDRFLSHMSVKRHKLQLVGTTAMFIASKYEEIYPPDVSQFAYITDNTYKVSDILRMEHLILKVLSFDMAVPTAFVFINKFSRTLGCTEATTCLALFIAELTMLDCDPFLRYLPSEIAASALAIANFTQGHTPWPAIMTEKYQYTLEDLRGCYVNLNRTLSKVHESAQHAIREKYKNPKMHAVSNMKARTELPF</sequence>
<dbReference type="SMART" id="SM01332">
    <property type="entry name" value="Cyclin_C"/>
    <property type="match status" value="1"/>
</dbReference>
<dbReference type="RefSeq" id="XP_018007232.1">
    <property type="nucleotide sequence ID" value="XM_018151743.2"/>
</dbReference>
<evidence type="ECO:0000259" key="6">
    <source>
        <dbReference type="SMART" id="SM00385"/>
    </source>
</evidence>
<dbReference type="GO" id="GO:0051301">
    <property type="term" value="P:cell division"/>
    <property type="evidence" value="ECO:0007669"/>
    <property type="project" value="UniProtKB-KW"/>
</dbReference>
<reference evidence="9" key="1">
    <citation type="submission" date="2025-08" db="UniProtKB">
        <authorList>
            <consortium name="RefSeq"/>
        </authorList>
    </citation>
    <scope>IDENTIFICATION</scope>
    <source>
        <tissue evidence="9">Whole organism</tissue>
    </source>
</reference>
<gene>
    <name evidence="9" type="primary">LOC108665027</name>
</gene>
<evidence type="ECO:0000256" key="5">
    <source>
        <dbReference type="SAM" id="MobiDB-lite"/>
    </source>
</evidence>
<keyword evidence="3" id="KW-0131">Cell cycle</keyword>
<dbReference type="Gene3D" id="1.10.472.10">
    <property type="entry name" value="Cyclin-like"/>
    <property type="match status" value="2"/>
</dbReference>
<dbReference type="CDD" id="cd20504">
    <property type="entry name" value="CYCLIN_CCNA_rpt1"/>
    <property type="match status" value="1"/>
</dbReference>
<accession>A0A8B7N070</accession>
<feature type="domain" description="Cyclin-like" evidence="6">
    <location>
        <begin position="248"/>
        <end position="332"/>
    </location>
</feature>
<dbReference type="GeneID" id="108665027"/>
<dbReference type="InterPro" id="IPR048258">
    <property type="entry name" value="Cyclins_cyclin-box"/>
</dbReference>
<dbReference type="InterPro" id="IPR006671">
    <property type="entry name" value="Cyclin_N"/>
</dbReference>
<feature type="domain" description="Cyclin C-terminal" evidence="7">
    <location>
        <begin position="341"/>
        <end position="463"/>
    </location>
</feature>
<dbReference type="PIRSF" id="PIRSF001771">
    <property type="entry name" value="Cyclin_A_B_D_E"/>
    <property type="match status" value="1"/>
</dbReference>